<feature type="compositionally biased region" description="Low complexity" evidence="7">
    <location>
        <begin position="29"/>
        <end position="43"/>
    </location>
</feature>
<dbReference type="GO" id="GO:0016020">
    <property type="term" value="C:membrane"/>
    <property type="evidence" value="ECO:0007669"/>
    <property type="project" value="UniProtKB-SubCell"/>
</dbReference>
<feature type="chain" id="PRO_5038774820" description="D-methionine-binding lipoprotein metQ" evidence="8">
    <location>
        <begin position="23"/>
        <end position="318"/>
    </location>
</feature>
<dbReference type="AlphaFoldDB" id="A0A2J9PPA4"/>
<evidence type="ECO:0000256" key="3">
    <source>
        <dbReference type="ARBA" id="ARBA00022729"/>
    </source>
</evidence>
<sequence>MKFRKLLWLFILPFLVACGLTAGSREASESSTASDKATSSSETNDIGSTSDEVVNLKVGVVSAITEDIWQNVADRLEENGTNINLEVVLFSDFATANKALVEGDIDLNNFQYIPFMYTFNQEQTQGQEIRPIAFTLVSRLGLFSSDDAINSLEDIPDNAALGMNDDAVSIGYIMNFLDANGVITLADDASTIPTEDEIVENPKNIQFNYMPAAQLPRALPDLDLAVSAVSYFVDAGMTVDDAIILENPEQTPPEYFLSIAVREDELDDPNLQTVVDTYMTPETDEYAASINPIYTPVWQLGIDANQTYEDYTAKLENQ</sequence>
<reference evidence="10" key="1">
    <citation type="submission" date="2017-12" db="EMBL/GenBank/DDBJ databases">
        <title>FDA dAtabase for Regulatory Grade micrObial Sequences (FDA-ARGOS): Supporting development and validation of Infectious Disease Dx tests.</title>
        <authorList>
            <person name="Hoffmann M."/>
            <person name="Allard M."/>
            <person name="Evans P."/>
            <person name="Brown E."/>
            <person name="Tallon L."/>
            <person name="Sadzewicz L."/>
            <person name="Sengamalay N."/>
            <person name="Ott S."/>
            <person name="Godinez A."/>
            <person name="Nagaraj S."/>
            <person name="Vavikolanu K."/>
            <person name="Aluvathingal J."/>
            <person name="Nadendla S."/>
            <person name="Sichtig H."/>
        </authorList>
    </citation>
    <scope>NUCLEOTIDE SEQUENCE [LARGE SCALE GENOMIC DNA]</scope>
    <source>
        <strain evidence="10">FDAARGOS_249</strain>
    </source>
</reference>
<dbReference type="SUPFAM" id="SSF53850">
    <property type="entry name" value="Periplasmic binding protein-like II"/>
    <property type="match status" value="1"/>
</dbReference>
<evidence type="ECO:0008006" key="11">
    <source>
        <dbReference type="Google" id="ProtNLM"/>
    </source>
</evidence>
<comment type="caution">
    <text evidence="9">The sequence shown here is derived from an EMBL/GenBank/DDBJ whole genome shotgun (WGS) entry which is preliminary data.</text>
</comment>
<evidence type="ECO:0000256" key="1">
    <source>
        <dbReference type="ARBA" id="ARBA00004635"/>
    </source>
</evidence>
<feature type="region of interest" description="Disordered" evidence="7">
    <location>
        <begin position="28"/>
        <end position="47"/>
    </location>
</feature>
<comment type="subcellular location">
    <subcellularLocation>
        <location evidence="1">Membrane</location>
        <topology evidence="1">Lipid-anchor</topology>
    </subcellularLocation>
</comment>
<dbReference type="PROSITE" id="PS51257">
    <property type="entry name" value="PROKAR_LIPOPROTEIN"/>
    <property type="match status" value="1"/>
</dbReference>
<dbReference type="InterPro" id="IPR004872">
    <property type="entry name" value="Lipoprotein_NlpA"/>
</dbReference>
<organism evidence="9 10">
    <name type="scientific">Aerococcus viridans</name>
    <dbReference type="NCBI Taxonomy" id="1377"/>
    <lineage>
        <taxon>Bacteria</taxon>
        <taxon>Bacillati</taxon>
        <taxon>Bacillota</taxon>
        <taxon>Bacilli</taxon>
        <taxon>Lactobacillales</taxon>
        <taxon>Aerococcaceae</taxon>
        <taxon>Aerococcus</taxon>
    </lineage>
</organism>
<dbReference type="PANTHER" id="PTHR30429">
    <property type="entry name" value="D-METHIONINE-BINDING LIPOPROTEIN METQ"/>
    <property type="match status" value="1"/>
</dbReference>
<name>A0A2J9PPA4_9LACT</name>
<evidence type="ECO:0000256" key="6">
    <source>
        <dbReference type="ARBA" id="ARBA00023288"/>
    </source>
</evidence>
<dbReference type="EMBL" id="NBTM02000001">
    <property type="protein sequence ID" value="PNL92173.1"/>
    <property type="molecule type" value="Genomic_DNA"/>
</dbReference>
<keyword evidence="5" id="KW-0564">Palmitate</keyword>
<keyword evidence="3 8" id="KW-0732">Signal</keyword>
<gene>
    <name evidence="9" type="ORF">A6J77_008000</name>
</gene>
<dbReference type="Pfam" id="PF03180">
    <property type="entry name" value="Lipoprotein_9"/>
    <property type="match status" value="1"/>
</dbReference>
<feature type="signal peptide" evidence="8">
    <location>
        <begin position="1"/>
        <end position="22"/>
    </location>
</feature>
<evidence type="ECO:0000256" key="7">
    <source>
        <dbReference type="SAM" id="MobiDB-lite"/>
    </source>
</evidence>
<evidence type="ECO:0000313" key="10">
    <source>
        <dbReference type="Proteomes" id="UP000192813"/>
    </source>
</evidence>
<dbReference type="RefSeq" id="WP_083069749.1">
    <property type="nucleotide sequence ID" value="NZ_NBTM02000001.1"/>
</dbReference>
<evidence type="ECO:0000313" key="9">
    <source>
        <dbReference type="EMBL" id="PNL92173.1"/>
    </source>
</evidence>
<protein>
    <recommendedName>
        <fullName evidence="11">D-methionine-binding lipoprotein metQ</fullName>
    </recommendedName>
</protein>
<proteinExistence type="inferred from homology"/>
<evidence type="ECO:0000256" key="4">
    <source>
        <dbReference type="ARBA" id="ARBA00023136"/>
    </source>
</evidence>
<evidence type="ECO:0000256" key="2">
    <source>
        <dbReference type="ARBA" id="ARBA00008973"/>
    </source>
</evidence>
<keyword evidence="6" id="KW-0449">Lipoprotein</keyword>
<dbReference type="Gene3D" id="3.40.190.10">
    <property type="entry name" value="Periplasmic binding protein-like II"/>
    <property type="match status" value="2"/>
</dbReference>
<comment type="similarity">
    <text evidence="2">Belongs to the NlpA lipoprotein family.</text>
</comment>
<evidence type="ECO:0000256" key="8">
    <source>
        <dbReference type="SAM" id="SignalP"/>
    </source>
</evidence>
<dbReference type="Proteomes" id="UP000192813">
    <property type="component" value="Unassembled WGS sequence"/>
</dbReference>
<accession>A0A2J9PPA4</accession>
<keyword evidence="4" id="KW-0472">Membrane</keyword>
<evidence type="ECO:0000256" key="5">
    <source>
        <dbReference type="ARBA" id="ARBA00023139"/>
    </source>
</evidence>
<dbReference type="PANTHER" id="PTHR30429:SF1">
    <property type="entry name" value="D-METHIONINE-BINDING LIPOPROTEIN METQ-RELATED"/>
    <property type="match status" value="1"/>
</dbReference>